<dbReference type="PRINTS" id="PR00981">
    <property type="entry name" value="TRNASYNTHSER"/>
</dbReference>
<accession>A0A4R8SXA3</accession>
<dbReference type="GO" id="GO:0006434">
    <property type="term" value="P:seryl-tRNA aminoacylation"/>
    <property type="evidence" value="ECO:0007669"/>
    <property type="project" value="InterPro"/>
</dbReference>
<keyword evidence="11" id="KW-1185">Reference proteome</keyword>
<evidence type="ECO:0000256" key="3">
    <source>
        <dbReference type="ARBA" id="ARBA00022741"/>
    </source>
</evidence>
<dbReference type="InterPro" id="IPR002314">
    <property type="entry name" value="aa-tRNA-synt_IIb"/>
</dbReference>
<feature type="region of interest" description="Disordered" evidence="8">
    <location>
        <begin position="57"/>
        <end position="81"/>
    </location>
</feature>
<reference evidence="10 11" key="1">
    <citation type="submission" date="2018-11" db="EMBL/GenBank/DDBJ databases">
        <title>Genome sequence and assembly of Colletotrichum sidae.</title>
        <authorList>
            <person name="Gan P."/>
            <person name="Shirasu K."/>
        </authorList>
    </citation>
    <scope>NUCLEOTIDE SEQUENCE [LARGE SCALE GENOMIC DNA]</scope>
    <source>
        <strain evidence="10 11">CBS 518.97</strain>
    </source>
</reference>
<dbReference type="NCBIfam" id="TIGR00414">
    <property type="entry name" value="serS"/>
    <property type="match status" value="1"/>
</dbReference>
<dbReference type="Pfam" id="PF00587">
    <property type="entry name" value="tRNA-synt_2b"/>
    <property type="match status" value="1"/>
</dbReference>
<proteinExistence type="predicted"/>
<organism evidence="10 11">
    <name type="scientific">Colletotrichum sidae</name>
    <dbReference type="NCBI Taxonomy" id="1347389"/>
    <lineage>
        <taxon>Eukaryota</taxon>
        <taxon>Fungi</taxon>
        <taxon>Dikarya</taxon>
        <taxon>Ascomycota</taxon>
        <taxon>Pezizomycotina</taxon>
        <taxon>Sordariomycetes</taxon>
        <taxon>Hypocreomycetidae</taxon>
        <taxon>Glomerellales</taxon>
        <taxon>Glomerellaceae</taxon>
        <taxon>Colletotrichum</taxon>
        <taxon>Colletotrichum orbiculare species complex</taxon>
    </lineage>
</organism>
<dbReference type="Proteomes" id="UP000295604">
    <property type="component" value="Unassembled WGS sequence"/>
</dbReference>
<keyword evidence="5" id="KW-0030">Aminoacyl-tRNA synthetase</keyword>
<dbReference type="Gene3D" id="3.30.930.10">
    <property type="entry name" value="Bira Bifunctional Protein, Domain 2"/>
    <property type="match status" value="1"/>
</dbReference>
<dbReference type="InterPro" id="IPR045864">
    <property type="entry name" value="aa-tRNA-synth_II/BPL/LPL"/>
</dbReference>
<evidence type="ECO:0000256" key="1">
    <source>
        <dbReference type="ARBA" id="ARBA00012840"/>
    </source>
</evidence>
<keyword evidence="2 10" id="KW-0436">Ligase</keyword>
<evidence type="ECO:0000313" key="10">
    <source>
        <dbReference type="EMBL" id="TEA07953.1"/>
    </source>
</evidence>
<gene>
    <name evidence="10" type="ORF">C8034_v000432</name>
</gene>
<evidence type="ECO:0000256" key="6">
    <source>
        <dbReference type="ARBA" id="ARBA00031113"/>
    </source>
</evidence>
<evidence type="ECO:0000256" key="7">
    <source>
        <dbReference type="ARBA" id="ARBA00034892"/>
    </source>
</evidence>
<dbReference type="SUPFAM" id="SSF55681">
    <property type="entry name" value="Class II aaRS and biotin synthetases"/>
    <property type="match status" value="1"/>
</dbReference>
<name>A0A4R8SXA3_9PEZI</name>
<dbReference type="GO" id="GO:0004828">
    <property type="term" value="F:serine-tRNA ligase activity"/>
    <property type="evidence" value="ECO:0007669"/>
    <property type="project" value="UniProtKB-EC"/>
</dbReference>
<comment type="caution">
    <text evidence="10">The sequence shown here is derived from an EMBL/GenBank/DDBJ whole genome shotgun (WGS) entry which is preliminary data.</text>
</comment>
<dbReference type="InterPro" id="IPR002317">
    <property type="entry name" value="Ser-tRNA-ligase_type_1"/>
</dbReference>
<feature type="domain" description="Aminoacyl-transfer RNA synthetases class-II family profile" evidence="9">
    <location>
        <begin position="220"/>
        <end position="473"/>
    </location>
</feature>
<evidence type="ECO:0000259" key="9">
    <source>
        <dbReference type="PROSITE" id="PS50862"/>
    </source>
</evidence>
<dbReference type="InterPro" id="IPR006195">
    <property type="entry name" value="aa-tRNA-synth_II"/>
</dbReference>
<dbReference type="EMBL" id="QAPF01001019">
    <property type="protein sequence ID" value="TEA07953.1"/>
    <property type="molecule type" value="Genomic_DNA"/>
</dbReference>
<dbReference type="PROSITE" id="PS50862">
    <property type="entry name" value="AA_TRNA_LIGASE_II"/>
    <property type="match status" value="1"/>
</dbReference>
<dbReference type="EC" id="6.1.1.11" evidence="1"/>
<evidence type="ECO:0000256" key="2">
    <source>
        <dbReference type="ARBA" id="ARBA00022598"/>
    </source>
</evidence>
<dbReference type="PANTHER" id="PTHR11778">
    <property type="entry name" value="SERYL-TRNA SYNTHETASE"/>
    <property type="match status" value="1"/>
</dbReference>
<dbReference type="AlphaFoldDB" id="A0A4R8SXA3"/>
<protein>
    <recommendedName>
        <fullName evidence="1">serine--tRNA ligase</fullName>
        <ecNumber evidence="1">6.1.1.11</ecNumber>
    </recommendedName>
    <alternativeName>
        <fullName evidence="6">Seryl-tRNA synthetase</fullName>
    </alternativeName>
    <alternativeName>
        <fullName evidence="7">Seryl-tRNA(Ser) synthetase</fullName>
    </alternativeName>
</protein>
<dbReference type="GO" id="GO:0005524">
    <property type="term" value="F:ATP binding"/>
    <property type="evidence" value="ECO:0007669"/>
    <property type="project" value="UniProtKB-KW"/>
</dbReference>
<evidence type="ECO:0000256" key="8">
    <source>
        <dbReference type="SAM" id="MobiDB-lite"/>
    </source>
</evidence>
<sequence length="493" mass="54155">MSTLGAGMRSALVVDLGWAETVVTSVYEYREMRTSRTVRGGKMLVDKVHDFIQGRLSMSPTHAPDVDRDKKQNQHSQLGDGLPTVEEQDEFAQVSGLPSLVVPSEAIDATVTVEVPLRCEARHLKQKLSSVEQNEARLAEEMETLALSIPNLTSQETPVGDEPELLSYINEHPLEPVSPSDQVWRSHVHIGSELGILDFAAGGITSGWGWYYLLDEAAQLEQALIQYALAVSTRHGWRQAAPPSVVYSHMASACGFQPRDQNGEQQIYTLTQSLEDAERGRPELCLAGTSEIPLAGMKAGATLDANELPLKRVAVSRCYRAEAGARGASTKGLYRVHEFTKVEMFAWTSPDADESGDVFEEMVDIQTEILGSLGLHCRVLEMPTADLGASAFRKIDIEAFFPSRTQQNDGWGEVTSTSICTDYQTRRLATRARIDGKLTFPWTVNGTALAVPRVLAAILEAGWDEKDMSVAIPACLQPWMDGKEKITRKAARP</sequence>
<keyword evidence="4" id="KW-0067">ATP-binding</keyword>
<evidence type="ECO:0000256" key="5">
    <source>
        <dbReference type="ARBA" id="ARBA00023146"/>
    </source>
</evidence>
<dbReference type="FunFam" id="3.30.930.10:FF:000069">
    <property type="entry name" value="Seryl-tRNA synthetase"/>
    <property type="match status" value="1"/>
</dbReference>
<evidence type="ECO:0000313" key="11">
    <source>
        <dbReference type="Proteomes" id="UP000295604"/>
    </source>
</evidence>
<evidence type="ECO:0000256" key="4">
    <source>
        <dbReference type="ARBA" id="ARBA00022840"/>
    </source>
</evidence>
<keyword evidence="3" id="KW-0547">Nucleotide-binding</keyword>